<reference evidence="25" key="2">
    <citation type="submission" date="2025-04" db="UniProtKB">
        <authorList>
            <consortium name="RefSeq"/>
        </authorList>
    </citation>
    <scope>IDENTIFICATION</scope>
</reference>
<name>A0A3B5A9F6_9TELE</name>
<dbReference type="GO" id="GO:0006508">
    <property type="term" value="P:proteolysis"/>
    <property type="evidence" value="ECO:0007669"/>
    <property type="project" value="UniProtKB-KW"/>
</dbReference>
<feature type="domain" description="Sushi" evidence="22">
    <location>
        <begin position="106"/>
        <end position="165"/>
    </location>
</feature>
<evidence type="ECO:0000256" key="5">
    <source>
        <dbReference type="ARBA" id="ARBA00022525"/>
    </source>
</evidence>
<gene>
    <name evidence="25" type="primary">LOC103369697</name>
</gene>
<dbReference type="InterPro" id="IPR002035">
    <property type="entry name" value="VWF_A"/>
</dbReference>
<feature type="domain" description="VWFA" evidence="20">
    <location>
        <begin position="276"/>
        <end position="477"/>
    </location>
</feature>
<evidence type="ECO:0000256" key="4">
    <source>
        <dbReference type="ARBA" id="ARBA00004613"/>
    </source>
</evidence>
<feature type="active site" description="Charge relay system" evidence="17">
    <location>
        <position position="585"/>
    </location>
</feature>
<comment type="cofactor">
    <cofactor evidence="1">
        <name>Mn(2+)</name>
        <dbReference type="ChEBI" id="CHEBI:29035"/>
    </cofactor>
</comment>
<dbReference type="PANTHER" id="PTHR46393:SF8">
    <property type="entry name" value="COMPLEMENT C2"/>
    <property type="match status" value="1"/>
</dbReference>
<dbReference type="SUPFAM" id="SSF50494">
    <property type="entry name" value="Trypsin-like serine proteases"/>
    <property type="match status" value="1"/>
</dbReference>
<protein>
    <recommendedName>
        <fullName evidence="16">C3/C5 convertase</fullName>
    </recommendedName>
</protein>
<dbReference type="InterPro" id="IPR036465">
    <property type="entry name" value="vWFA_dom_sf"/>
</dbReference>
<evidence type="ECO:0000313" key="24">
    <source>
        <dbReference type="Proteomes" id="UP000694891"/>
    </source>
</evidence>
<evidence type="ECO:0000256" key="17">
    <source>
        <dbReference type="PIRSR" id="PIRSR001154-1"/>
    </source>
</evidence>
<evidence type="ECO:0000256" key="1">
    <source>
        <dbReference type="ARBA" id="ARBA00001936"/>
    </source>
</evidence>
<evidence type="ECO:0000256" key="12">
    <source>
        <dbReference type="ARBA" id="ARBA00022825"/>
    </source>
</evidence>
<comment type="cofactor">
    <cofactor evidence="2">
        <name>Mg(2+)</name>
        <dbReference type="ChEBI" id="CHEBI:18420"/>
    </cofactor>
</comment>
<dbReference type="InterPro" id="IPR035976">
    <property type="entry name" value="Sushi/SCR/CCP_sf"/>
</dbReference>
<dbReference type="PRINTS" id="PR00722">
    <property type="entry name" value="CHYMOTRYPSIN"/>
</dbReference>
<evidence type="ECO:0000259" key="20">
    <source>
        <dbReference type="PROSITE" id="PS50234"/>
    </source>
</evidence>
<evidence type="ECO:0000256" key="10">
    <source>
        <dbReference type="ARBA" id="ARBA00022737"/>
    </source>
</evidence>
<dbReference type="Ensembl" id="ENSSPAT00000018320.1">
    <property type="protein sequence ID" value="ENSSPAP00000018043.1"/>
    <property type="gene ID" value="ENSSPAG00000013615.1"/>
</dbReference>
<dbReference type="Gene3D" id="2.10.70.10">
    <property type="entry name" value="Complement Module, domain 1"/>
    <property type="match status" value="3"/>
</dbReference>
<dbReference type="GO" id="GO:0009986">
    <property type="term" value="C:cell surface"/>
    <property type="evidence" value="ECO:0007669"/>
    <property type="project" value="UniProtKB-SubCell"/>
</dbReference>
<feature type="disulfide bond" evidence="18">
    <location>
        <begin position="136"/>
        <end position="163"/>
    </location>
</feature>
<sequence length="776" mass="86535">MYVKPLLGILLFVFIQEASLQDYDYNYEDDVHENPQPLNCSVTESIKDGHVTYSQGGLEGSVLTYHCGPGQYPFPVSSRACGADGQWSAMRLANGRPVSSARCKDVLCPAQLQLDNGDFWPREQWFRVGATQSFSCQEGFTLQGSAERNCTDSGEWTGATPVCDNHADDCSDPGVPPGAQRSAGRFHTGEKVIYQCQAGLDLLGSAERVCLENREWSGSAPRCQGPHSFDSPSRVAAAMAESLAGLMDVLSPDSKKKDEGTTFGRTFQVSEGSRMNVYILLDTSGSIRKEDFELSRDATVALIRKLDSYDVQMNFHVVSFASETKNIVNISDTDTSSSAEDVIWYLMQFDYHSHGRKTGTNLYSALHSVSEEINYLKQNSATNHFNETQNIIIIETDGHSNTGIRPQIALARIRHLLGYKDSLDDHALETMLDIYVFGIGEKVNKKELNSLASKKPSEQHLFILKNYKMLGRVFNSIISDQSVTMCGIAQEVVSKHSAAYTQPWHVALKSSEWGPEKSCFGSIVSPNWVLTAAHCFARESKGRVPTQLDIEYGGGVVMFKRIIMHPAYNINTLKHRNVSEFYEYDVALVQVNSSIPLSWKARPICLPCTVPGSRAMRKLNSTCDEHKKELLAHKETSAFFIHKKSVSQSERKETHIHTENQRPDCVEKARRTLKEPTDVTLDEYVPDTFLCTGGTAGYKDAIACKGDSGGSLFLQKRKRYFQVGVLSWGIMDVCALGYSSNKPPPEARDFHIDLFKIMPWLKKHLGNEIQFLPEIN</sequence>
<feature type="active site" description="Charge relay system" evidence="17">
    <location>
        <position position="534"/>
    </location>
</feature>
<dbReference type="GO" id="GO:0070062">
    <property type="term" value="C:extracellular exosome"/>
    <property type="evidence" value="ECO:0007669"/>
    <property type="project" value="TreeGrafter"/>
</dbReference>
<keyword evidence="11" id="KW-0378">Hydrolase</keyword>
<dbReference type="CDD" id="cd00190">
    <property type="entry name" value="Tryp_SPc"/>
    <property type="match status" value="1"/>
</dbReference>
<organism evidence="23">
    <name type="scientific">Stegastes partitus</name>
    <name type="common">bicolor damselfish</name>
    <dbReference type="NCBI Taxonomy" id="144197"/>
    <lineage>
        <taxon>Eukaryota</taxon>
        <taxon>Metazoa</taxon>
        <taxon>Chordata</taxon>
        <taxon>Craniata</taxon>
        <taxon>Vertebrata</taxon>
        <taxon>Euteleostomi</taxon>
        <taxon>Actinopterygii</taxon>
        <taxon>Neopterygii</taxon>
        <taxon>Teleostei</taxon>
        <taxon>Neoteleostei</taxon>
        <taxon>Acanthomorphata</taxon>
        <taxon>Ovalentaria</taxon>
        <taxon>Pomacentridae</taxon>
        <taxon>Stegastes</taxon>
    </lineage>
</organism>
<feature type="active site" description="Charge relay system" evidence="17">
    <location>
        <position position="708"/>
    </location>
</feature>
<dbReference type="PROSITE" id="PS50234">
    <property type="entry name" value="VWFA"/>
    <property type="match status" value="1"/>
</dbReference>
<evidence type="ECO:0000256" key="13">
    <source>
        <dbReference type="ARBA" id="ARBA00022859"/>
    </source>
</evidence>
<dbReference type="Pfam" id="PF00089">
    <property type="entry name" value="Trypsin"/>
    <property type="match status" value="1"/>
</dbReference>
<evidence type="ECO:0000256" key="2">
    <source>
        <dbReference type="ARBA" id="ARBA00001946"/>
    </source>
</evidence>
<dbReference type="STRING" id="144197.ENSSPAP00000018043"/>
<keyword evidence="15" id="KW-0325">Glycoprotein</keyword>
<feature type="domain" description="Peptidase S1" evidence="21">
    <location>
        <begin position="477"/>
        <end position="766"/>
    </location>
</feature>
<evidence type="ECO:0000256" key="7">
    <source>
        <dbReference type="ARBA" id="ARBA00022659"/>
    </source>
</evidence>
<feature type="disulfide bond" evidence="18">
    <location>
        <begin position="196"/>
        <end position="223"/>
    </location>
</feature>
<dbReference type="InterPro" id="IPR001254">
    <property type="entry name" value="Trypsin_dom"/>
</dbReference>
<keyword evidence="10" id="KW-0677">Repeat</keyword>
<feature type="domain" description="Sushi" evidence="22">
    <location>
        <begin position="38"/>
        <end position="105"/>
    </location>
</feature>
<dbReference type="GO" id="GO:0045087">
    <property type="term" value="P:innate immune response"/>
    <property type="evidence" value="ECO:0007669"/>
    <property type="project" value="UniProtKB-KW"/>
</dbReference>
<dbReference type="PANTHER" id="PTHR46393">
    <property type="entry name" value="SUSHI DOMAIN-CONTAINING PROTEIN"/>
    <property type="match status" value="1"/>
</dbReference>
<dbReference type="CDD" id="cd00033">
    <property type="entry name" value="CCP"/>
    <property type="match status" value="3"/>
</dbReference>
<dbReference type="PIRSF" id="PIRSF001154">
    <property type="entry name" value="Compl_C2_B"/>
    <property type="match status" value="1"/>
</dbReference>
<evidence type="ECO:0000256" key="8">
    <source>
        <dbReference type="ARBA" id="ARBA00022670"/>
    </source>
</evidence>
<accession>A0A3B5A9F6</accession>
<dbReference type="GO" id="GO:0004252">
    <property type="term" value="F:serine-type endopeptidase activity"/>
    <property type="evidence" value="ECO:0007669"/>
    <property type="project" value="InterPro"/>
</dbReference>
<dbReference type="Gene3D" id="2.40.10.10">
    <property type="entry name" value="Trypsin-like serine proteases"/>
    <property type="match status" value="2"/>
</dbReference>
<dbReference type="SMART" id="SM00020">
    <property type="entry name" value="Tryp_SPc"/>
    <property type="match status" value="1"/>
</dbReference>
<feature type="signal peptide" evidence="19">
    <location>
        <begin position="1"/>
        <end position="20"/>
    </location>
</feature>
<evidence type="ECO:0000256" key="14">
    <source>
        <dbReference type="ARBA" id="ARBA00023157"/>
    </source>
</evidence>
<feature type="chain" id="PRO_5044591679" description="C3/C5 convertase" evidence="19">
    <location>
        <begin position="21"/>
        <end position="776"/>
    </location>
</feature>
<dbReference type="InterPro" id="IPR000436">
    <property type="entry name" value="Sushi_SCR_CCP_dom"/>
</dbReference>
<dbReference type="Proteomes" id="UP000694891">
    <property type="component" value="Unplaced"/>
</dbReference>
<dbReference type="GeneID" id="103369697"/>
<keyword evidence="24" id="KW-1185">Reference proteome</keyword>
<dbReference type="GO" id="GO:0006956">
    <property type="term" value="P:complement activation"/>
    <property type="evidence" value="ECO:0007669"/>
    <property type="project" value="InterPro"/>
</dbReference>
<dbReference type="PROSITE" id="PS50923">
    <property type="entry name" value="SUSHI"/>
    <property type="match status" value="3"/>
</dbReference>
<keyword evidence="5" id="KW-0964">Secreted</keyword>
<dbReference type="InterPro" id="IPR001314">
    <property type="entry name" value="Peptidase_S1A"/>
</dbReference>
<dbReference type="OrthoDB" id="6127264at2759"/>
<dbReference type="SUPFAM" id="SSF53300">
    <property type="entry name" value="vWA-like"/>
    <property type="match status" value="1"/>
</dbReference>
<dbReference type="AlphaFoldDB" id="A0A3B5A9F6"/>
<keyword evidence="13" id="KW-0391">Immunity</keyword>
<dbReference type="InterPro" id="IPR018114">
    <property type="entry name" value="TRYPSIN_HIS"/>
</dbReference>
<proteinExistence type="predicted"/>
<evidence type="ECO:0000259" key="21">
    <source>
        <dbReference type="PROSITE" id="PS50240"/>
    </source>
</evidence>
<evidence type="ECO:0000256" key="16">
    <source>
        <dbReference type="ARBA" id="ARBA00029636"/>
    </source>
</evidence>
<dbReference type="Gene3D" id="3.40.50.410">
    <property type="entry name" value="von Willebrand factor, type A domain"/>
    <property type="match status" value="1"/>
</dbReference>
<dbReference type="PROSITE" id="PS00134">
    <property type="entry name" value="TRYPSIN_HIS"/>
    <property type="match status" value="1"/>
</dbReference>
<dbReference type="GeneTree" id="ENSGT00940000165141"/>
<keyword evidence="12" id="KW-0720">Serine protease</keyword>
<comment type="caution">
    <text evidence="18">Lacks conserved residue(s) required for the propagation of feature annotation.</text>
</comment>
<dbReference type="SUPFAM" id="SSF57535">
    <property type="entry name" value="Complement control module/SCR domain"/>
    <property type="match status" value="3"/>
</dbReference>
<evidence type="ECO:0000313" key="23">
    <source>
        <dbReference type="Ensembl" id="ENSSPAP00000018043.1"/>
    </source>
</evidence>
<dbReference type="InterPro" id="IPR043504">
    <property type="entry name" value="Peptidase_S1_PA_chymotrypsin"/>
</dbReference>
<evidence type="ECO:0000256" key="9">
    <source>
        <dbReference type="ARBA" id="ARBA00022729"/>
    </source>
</evidence>
<dbReference type="GO" id="GO:0009617">
    <property type="term" value="P:response to bacterium"/>
    <property type="evidence" value="ECO:0007669"/>
    <property type="project" value="TreeGrafter"/>
</dbReference>
<evidence type="ECO:0000256" key="3">
    <source>
        <dbReference type="ARBA" id="ARBA00004241"/>
    </source>
</evidence>
<keyword evidence="8" id="KW-0645">Protease</keyword>
<evidence type="ECO:0000259" key="22">
    <source>
        <dbReference type="PROSITE" id="PS50923"/>
    </source>
</evidence>
<dbReference type="InterPro" id="IPR011360">
    <property type="entry name" value="Compl_C2_B"/>
</dbReference>
<dbReference type="PROSITE" id="PS50240">
    <property type="entry name" value="TRYPSIN_DOM"/>
    <property type="match status" value="1"/>
</dbReference>
<keyword evidence="6" id="KW-0399">Innate immunity</keyword>
<evidence type="ECO:0000256" key="19">
    <source>
        <dbReference type="SAM" id="SignalP"/>
    </source>
</evidence>
<feature type="domain" description="Sushi" evidence="22">
    <location>
        <begin position="168"/>
        <end position="225"/>
    </location>
</feature>
<evidence type="ECO:0000256" key="11">
    <source>
        <dbReference type="ARBA" id="ARBA00022801"/>
    </source>
</evidence>
<dbReference type="SMART" id="SM00032">
    <property type="entry name" value="CCP"/>
    <property type="match status" value="3"/>
</dbReference>
<dbReference type="SMART" id="SM00327">
    <property type="entry name" value="VWA"/>
    <property type="match status" value="1"/>
</dbReference>
<evidence type="ECO:0000256" key="6">
    <source>
        <dbReference type="ARBA" id="ARBA00022588"/>
    </source>
</evidence>
<keyword evidence="7 18" id="KW-0768">Sushi</keyword>
<reference evidence="23" key="1">
    <citation type="submission" date="2023-09" db="UniProtKB">
        <authorList>
            <consortium name="Ensembl"/>
        </authorList>
    </citation>
    <scope>IDENTIFICATION</scope>
</reference>
<keyword evidence="9 19" id="KW-0732">Signal</keyword>
<dbReference type="InterPro" id="IPR009003">
    <property type="entry name" value="Peptidase_S1_PA"/>
</dbReference>
<dbReference type="RefSeq" id="XP_008296696.1">
    <property type="nucleotide sequence ID" value="XM_008298474.1"/>
</dbReference>
<dbReference type="Pfam" id="PF00092">
    <property type="entry name" value="VWA"/>
    <property type="match status" value="1"/>
</dbReference>
<evidence type="ECO:0000256" key="15">
    <source>
        <dbReference type="ARBA" id="ARBA00023180"/>
    </source>
</evidence>
<evidence type="ECO:0000313" key="25">
    <source>
        <dbReference type="RefSeq" id="XP_008296696.1"/>
    </source>
</evidence>
<evidence type="ECO:0000256" key="18">
    <source>
        <dbReference type="PROSITE-ProRule" id="PRU00302"/>
    </source>
</evidence>
<comment type="subcellular location">
    <subcellularLocation>
        <location evidence="3">Cell surface</location>
    </subcellularLocation>
    <subcellularLocation>
        <location evidence="4">Secreted</location>
    </subcellularLocation>
</comment>
<dbReference type="Pfam" id="PF00084">
    <property type="entry name" value="Sushi"/>
    <property type="match status" value="2"/>
</dbReference>
<keyword evidence="14 18" id="KW-1015">Disulfide bond</keyword>